<evidence type="ECO:0000313" key="1">
    <source>
        <dbReference type="EMBL" id="KYQ89150.1"/>
    </source>
</evidence>
<dbReference type="EMBL" id="LODT01000042">
    <property type="protein sequence ID" value="KYQ89150.1"/>
    <property type="molecule type" value="Genomic_DNA"/>
</dbReference>
<evidence type="ECO:0000313" key="2">
    <source>
        <dbReference type="Proteomes" id="UP000076078"/>
    </source>
</evidence>
<name>A0A151Z5A7_TIELA</name>
<dbReference type="AlphaFoldDB" id="A0A151Z5A7"/>
<proteinExistence type="predicted"/>
<gene>
    <name evidence="1" type="ORF">DLAC_11808</name>
</gene>
<accession>A0A151Z5A7</accession>
<organism evidence="1 2">
    <name type="scientific">Tieghemostelium lacteum</name>
    <name type="common">Slime mold</name>
    <name type="synonym">Dictyostelium lacteum</name>
    <dbReference type="NCBI Taxonomy" id="361077"/>
    <lineage>
        <taxon>Eukaryota</taxon>
        <taxon>Amoebozoa</taxon>
        <taxon>Evosea</taxon>
        <taxon>Eumycetozoa</taxon>
        <taxon>Dictyostelia</taxon>
        <taxon>Dictyosteliales</taxon>
        <taxon>Raperosteliaceae</taxon>
        <taxon>Tieghemostelium</taxon>
    </lineage>
</organism>
<reference evidence="1 2" key="1">
    <citation type="submission" date="2015-12" db="EMBL/GenBank/DDBJ databases">
        <title>Dictyostelia acquired genes for synthesis and detection of signals that induce cell-type specialization by lateral gene transfer from prokaryotes.</title>
        <authorList>
            <person name="Gloeckner G."/>
            <person name="Schaap P."/>
        </authorList>
    </citation>
    <scope>NUCLEOTIDE SEQUENCE [LARGE SCALE GENOMIC DNA]</scope>
    <source>
        <strain evidence="1 2">TK</strain>
    </source>
</reference>
<dbReference type="InParanoid" id="A0A151Z5A7"/>
<dbReference type="Proteomes" id="UP000076078">
    <property type="component" value="Unassembled WGS sequence"/>
</dbReference>
<keyword evidence="2" id="KW-1185">Reference proteome</keyword>
<protein>
    <submittedName>
        <fullName evidence="1">Uncharacterized protein</fullName>
    </submittedName>
</protein>
<comment type="caution">
    <text evidence="1">The sequence shown here is derived from an EMBL/GenBank/DDBJ whole genome shotgun (WGS) entry which is preliminary data.</text>
</comment>
<sequence length="150" mass="17690">MEHSMDFIYKQTIEPVTLTFDSAYLSLAIFLHEVQGLVETIDHNSALYIAVNAKCISCFQLNINELRNALSHRNYLMNFVPFENEEFEVTVLGNKMLLKQYEILLYKIKNWKSQNEVLDGPPVKFKITHFFKCAIILLQYWKTLKYTRSK</sequence>